<feature type="domain" description="Protein kinase" evidence="10">
    <location>
        <begin position="340"/>
        <end position="625"/>
    </location>
</feature>
<evidence type="ECO:0000256" key="5">
    <source>
        <dbReference type="ARBA" id="ARBA00022777"/>
    </source>
</evidence>
<evidence type="ECO:0000256" key="6">
    <source>
        <dbReference type="ARBA" id="ARBA00022840"/>
    </source>
</evidence>
<feature type="compositionally biased region" description="Gly residues" evidence="9">
    <location>
        <begin position="298"/>
        <end position="308"/>
    </location>
</feature>
<evidence type="ECO:0000313" key="12">
    <source>
        <dbReference type="Proteomes" id="UP000241890"/>
    </source>
</evidence>
<feature type="compositionally biased region" description="Acidic residues" evidence="9">
    <location>
        <begin position="277"/>
        <end position="289"/>
    </location>
</feature>
<evidence type="ECO:0000259" key="10">
    <source>
        <dbReference type="PROSITE" id="PS50011"/>
    </source>
</evidence>
<keyword evidence="4" id="KW-0547">Nucleotide-binding</keyword>
<proteinExistence type="predicted"/>
<feature type="compositionally biased region" description="Low complexity" evidence="9">
    <location>
        <begin position="126"/>
        <end position="149"/>
    </location>
</feature>
<accession>A0A2R5GHR2</accession>
<dbReference type="GO" id="GO:0004674">
    <property type="term" value="F:protein serine/threonine kinase activity"/>
    <property type="evidence" value="ECO:0007669"/>
    <property type="project" value="UniProtKB-KW"/>
</dbReference>
<keyword evidence="6" id="KW-0067">ATP-binding</keyword>
<evidence type="ECO:0000256" key="9">
    <source>
        <dbReference type="SAM" id="MobiDB-lite"/>
    </source>
</evidence>
<dbReference type="PROSITE" id="PS50011">
    <property type="entry name" value="PROTEIN_KINASE_DOM"/>
    <property type="match status" value="1"/>
</dbReference>
<feature type="compositionally biased region" description="Basic and acidic residues" evidence="9">
    <location>
        <begin position="169"/>
        <end position="181"/>
    </location>
</feature>
<dbReference type="InParanoid" id="A0A2R5GHR2"/>
<dbReference type="InterPro" id="IPR050236">
    <property type="entry name" value="Ser_Thr_kinase_AGC"/>
</dbReference>
<organism evidence="11 12">
    <name type="scientific">Hondaea fermentalgiana</name>
    <dbReference type="NCBI Taxonomy" id="2315210"/>
    <lineage>
        <taxon>Eukaryota</taxon>
        <taxon>Sar</taxon>
        <taxon>Stramenopiles</taxon>
        <taxon>Bigyra</taxon>
        <taxon>Labyrinthulomycetes</taxon>
        <taxon>Thraustochytrida</taxon>
        <taxon>Thraustochytriidae</taxon>
        <taxon>Hondaea</taxon>
    </lineage>
</organism>
<feature type="region of interest" description="Disordered" evidence="9">
    <location>
        <begin position="103"/>
        <end position="156"/>
    </location>
</feature>
<dbReference type="AlphaFoldDB" id="A0A2R5GHR2"/>
<keyword evidence="3" id="KW-0808">Transferase</keyword>
<dbReference type="GO" id="GO:0035556">
    <property type="term" value="P:intracellular signal transduction"/>
    <property type="evidence" value="ECO:0007669"/>
    <property type="project" value="TreeGrafter"/>
</dbReference>
<evidence type="ECO:0000313" key="11">
    <source>
        <dbReference type="EMBL" id="GBG30422.1"/>
    </source>
</evidence>
<evidence type="ECO:0000256" key="7">
    <source>
        <dbReference type="ARBA" id="ARBA00047899"/>
    </source>
</evidence>
<name>A0A2R5GHR2_9STRA</name>
<gene>
    <name evidence="11" type="ORF">FCC1311_066412</name>
</gene>
<feature type="region of interest" description="Disordered" evidence="9">
    <location>
        <begin position="44"/>
        <end position="71"/>
    </location>
</feature>
<dbReference type="SUPFAM" id="SSF56112">
    <property type="entry name" value="Protein kinase-like (PK-like)"/>
    <property type="match status" value="1"/>
</dbReference>
<feature type="compositionally biased region" description="Basic and acidic residues" evidence="9">
    <location>
        <begin position="219"/>
        <end position="229"/>
    </location>
</feature>
<dbReference type="EC" id="2.7.11.1" evidence="1"/>
<dbReference type="Gene3D" id="1.10.510.10">
    <property type="entry name" value="Transferase(Phosphotransferase) domain 1"/>
    <property type="match status" value="1"/>
</dbReference>
<protein>
    <recommendedName>
        <fullName evidence="1">non-specific serine/threonine protein kinase</fullName>
        <ecNumber evidence="1">2.7.11.1</ecNumber>
    </recommendedName>
</protein>
<dbReference type="Gene3D" id="3.30.200.20">
    <property type="entry name" value="Phosphorylase Kinase, domain 1"/>
    <property type="match status" value="1"/>
</dbReference>
<comment type="caution">
    <text evidence="11">The sequence shown here is derived from an EMBL/GenBank/DDBJ whole genome shotgun (WGS) entry which is preliminary data.</text>
</comment>
<dbReference type="InterPro" id="IPR000719">
    <property type="entry name" value="Prot_kinase_dom"/>
</dbReference>
<sequence length="663" mass="71133">MLQDGATDDREAARSVGTAAVKLACGYGLGGGCGAAVAADDATASASAAAEFHGGGKGRRNRGGPSDEEKHELHEIRKLHELQEQGLQGQAYGHEMILEASLTQSASSSDSKRGALGRAPRASEMSPAASRAPSVSTASASSASASSTSGEATDNTYVTFAGPPACFRVTEEAESPARVRDSGSSPGLKGDRFESFENRKVYAARELTVSSNPQPTRGIGEHQEAERSQRCASSTGKALAQVKVGPRSRTQTGTDLRPDSSGSSNNDDTNHCNNFYEEPEEEEEEEEEEGHGKDSDSRGGGGGGGGGCNSVNINDKRCDDRNEQEDMVVAGLAEASLTEEVVAEMAGAETTSPTPHFLNVSDSLRLGHREPWGRIVVKVIDTTENTTEAVTMARNELKFFRRQVESDQSQTERNDVLAKGRSHVINMLFWETNGPEIQLGLELCLGGDLFSAMHVDLLCKHDVRLYAAEIASAIHFVHSLGFRHGDVKAENVALSASGHCKLIDFDLAQHLAPDQLSVSSSGSLFYAAPEVLCRTPHRMESDWWSFGVLVYEMAYGFMPFDHDDPQTLCDIICTEAFLHGTPSETATRDEVLDLESFIDALLDKDASTRLGSTYGLHELAAHPYLRGPAVDDQGNADSDAPCTQTRWSWHAFLHGNLAPHGFA</sequence>
<comment type="catalytic activity">
    <reaction evidence="8">
        <text>L-seryl-[protein] + ATP = O-phospho-L-seryl-[protein] + ADP + H(+)</text>
        <dbReference type="Rhea" id="RHEA:17989"/>
        <dbReference type="Rhea" id="RHEA-COMP:9863"/>
        <dbReference type="Rhea" id="RHEA-COMP:11604"/>
        <dbReference type="ChEBI" id="CHEBI:15378"/>
        <dbReference type="ChEBI" id="CHEBI:29999"/>
        <dbReference type="ChEBI" id="CHEBI:30616"/>
        <dbReference type="ChEBI" id="CHEBI:83421"/>
        <dbReference type="ChEBI" id="CHEBI:456216"/>
        <dbReference type="EC" id="2.7.11.1"/>
    </reaction>
</comment>
<dbReference type="InterPro" id="IPR011009">
    <property type="entry name" value="Kinase-like_dom_sf"/>
</dbReference>
<evidence type="ECO:0000256" key="1">
    <source>
        <dbReference type="ARBA" id="ARBA00012513"/>
    </source>
</evidence>
<dbReference type="PANTHER" id="PTHR24356:SF1">
    <property type="entry name" value="SERINE_THREONINE-PROTEIN KINASE GREATWALL"/>
    <property type="match status" value="1"/>
</dbReference>
<feature type="region of interest" description="Disordered" evidence="9">
    <location>
        <begin position="169"/>
        <end position="192"/>
    </location>
</feature>
<keyword evidence="2" id="KW-0723">Serine/threonine-protein kinase</keyword>
<keyword evidence="5 11" id="KW-0418">Kinase</keyword>
<comment type="catalytic activity">
    <reaction evidence="7">
        <text>L-threonyl-[protein] + ATP = O-phospho-L-threonyl-[protein] + ADP + H(+)</text>
        <dbReference type="Rhea" id="RHEA:46608"/>
        <dbReference type="Rhea" id="RHEA-COMP:11060"/>
        <dbReference type="Rhea" id="RHEA-COMP:11605"/>
        <dbReference type="ChEBI" id="CHEBI:15378"/>
        <dbReference type="ChEBI" id="CHEBI:30013"/>
        <dbReference type="ChEBI" id="CHEBI:30616"/>
        <dbReference type="ChEBI" id="CHEBI:61977"/>
        <dbReference type="ChEBI" id="CHEBI:456216"/>
        <dbReference type="EC" id="2.7.11.1"/>
    </reaction>
</comment>
<dbReference type="GO" id="GO:0005524">
    <property type="term" value="F:ATP binding"/>
    <property type="evidence" value="ECO:0007669"/>
    <property type="project" value="UniProtKB-KW"/>
</dbReference>
<dbReference type="OrthoDB" id="4062651at2759"/>
<keyword evidence="12" id="KW-1185">Reference proteome</keyword>
<dbReference type="EMBL" id="BEYU01000076">
    <property type="protein sequence ID" value="GBG30422.1"/>
    <property type="molecule type" value="Genomic_DNA"/>
</dbReference>
<evidence type="ECO:0000256" key="3">
    <source>
        <dbReference type="ARBA" id="ARBA00022679"/>
    </source>
</evidence>
<feature type="region of interest" description="Disordered" evidence="9">
    <location>
        <begin position="206"/>
        <end position="317"/>
    </location>
</feature>
<reference evidence="11 12" key="1">
    <citation type="submission" date="2017-12" db="EMBL/GenBank/DDBJ databases">
        <title>Sequencing, de novo assembly and annotation of complete genome of a new Thraustochytrid species, strain FCC1311.</title>
        <authorList>
            <person name="Sedici K."/>
            <person name="Godart F."/>
            <person name="Aiese Cigliano R."/>
            <person name="Sanseverino W."/>
            <person name="Barakat M."/>
            <person name="Ortet P."/>
            <person name="Marechal E."/>
            <person name="Cagnac O."/>
            <person name="Amato A."/>
        </authorList>
    </citation>
    <scope>NUCLEOTIDE SEQUENCE [LARGE SCALE GENOMIC DNA]</scope>
</reference>
<evidence type="ECO:0000256" key="8">
    <source>
        <dbReference type="ARBA" id="ARBA00048679"/>
    </source>
</evidence>
<evidence type="ECO:0000256" key="4">
    <source>
        <dbReference type="ARBA" id="ARBA00022741"/>
    </source>
</evidence>
<dbReference type="Pfam" id="PF00069">
    <property type="entry name" value="Pkinase"/>
    <property type="match status" value="1"/>
</dbReference>
<dbReference type="Proteomes" id="UP000241890">
    <property type="component" value="Unassembled WGS sequence"/>
</dbReference>
<dbReference type="SMART" id="SM00220">
    <property type="entry name" value="S_TKc"/>
    <property type="match status" value="1"/>
</dbReference>
<evidence type="ECO:0000256" key="2">
    <source>
        <dbReference type="ARBA" id="ARBA00022527"/>
    </source>
</evidence>
<dbReference type="PANTHER" id="PTHR24356">
    <property type="entry name" value="SERINE/THREONINE-PROTEIN KINASE"/>
    <property type="match status" value="1"/>
</dbReference>